<evidence type="ECO:0000313" key="4">
    <source>
        <dbReference type="Proteomes" id="UP001501523"/>
    </source>
</evidence>
<evidence type="ECO:0000256" key="2">
    <source>
        <dbReference type="SAM" id="SignalP"/>
    </source>
</evidence>
<gene>
    <name evidence="3" type="ORF">GCM10009105_19540</name>
</gene>
<evidence type="ECO:0008006" key="5">
    <source>
        <dbReference type="Google" id="ProtNLM"/>
    </source>
</evidence>
<feature type="signal peptide" evidence="2">
    <location>
        <begin position="1"/>
        <end position="32"/>
    </location>
</feature>
<proteinExistence type="predicted"/>
<name>A0ABN1IIM2_9GAMM</name>
<comment type="caution">
    <text evidence="3">The sequence shown here is derived from an EMBL/GenBank/DDBJ whole genome shotgun (WGS) entry which is preliminary data.</text>
</comment>
<feature type="compositionally biased region" description="Low complexity" evidence="1">
    <location>
        <begin position="71"/>
        <end position="84"/>
    </location>
</feature>
<feature type="region of interest" description="Disordered" evidence="1">
    <location>
        <begin position="69"/>
        <end position="93"/>
    </location>
</feature>
<reference evidence="3 4" key="1">
    <citation type="journal article" date="2019" name="Int. J. Syst. Evol. Microbiol.">
        <title>The Global Catalogue of Microorganisms (GCM) 10K type strain sequencing project: providing services to taxonomists for standard genome sequencing and annotation.</title>
        <authorList>
            <consortium name="The Broad Institute Genomics Platform"/>
            <consortium name="The Broad Institute Genome Sequencing Center for Infectious Disease"/>
            <person name="Wu L."/>
            <person name="Ma J."/>
        </authorList>
    </citation>
    <scope>NUCLEOTIDE SEQUENCE [LARGE SCALE GENOMIC DNA]</scope>
    <source>
        <strain evidence="3 4">JCM 15421</strain>
    </source>
</reference>
<dbReference type="Pfam" id="PF07642">
    <property type="entry name" value="BBP2"/>
    <property type="match status" value="1"/>
</dbReference>
<protein>
    <recommendedName>
        <fullName evidence="5">Outer membrane beta-barrel protein</fullName>
    </recommendedName>
</protein>
<dbReference type="EMBL" id="BAAAEU010000008">
    <property type="protein sequence ID" value="GAA0714727.1"/>
    <property type="molecule type" value="Genomic_DNA"/>
</dbReference>
<organism evidence="3 4">
    <name type="scientific">Dokdonella soli</name>
    <dbReference type="NCBI Taxonomy" id="529810"/>
    <lineage>
        <taxon>Bacteria</taxon>
        <taxon>Pseudomonadati</taxon>
        <taxon>Pseudomonadota</taxon>
        <taxon>Gammaproteobacteria</taxon>
        <taxon>Lysobacterales</taxon>
        <taxon>Rhodanobacteraceae</taxon>
        <taxon>Dokdonella</taxon>
    </lineage>
</organism>
<sequence length="490" mass="54814">MTRMFLTVATCRQKLAAALALACLPAAGVASAQTADAQAAPASTAPTAGSSSDCSSNFFSRLAAAYREDANPAPADPNAPATPRRAMDSPFSSPPFPSAEWQLGGVAYPIGVPNENSQYPLEKALGCTGLGHWMQDHRIEVYGWINPSMNLSSSSKSNFPLAYATRPNRVEFDQFLLRFERIPDTVQTDHIDWGFHFDNLYGYDYHYTTMKGVLSNQLLNNPNPNQALAGKIYGYDPMLFYGDVYIPWVAQGMVVRVGRWLSLPDIEAQFSPNNYLLTHSILYTADPYTQMGVMTTTKLNDQWTVQLGINGSNDVAIWNHSARPSLQACVRWVSADNNDMLYPCVNNWNKSDYNYNNVQMYVMTWGHRFSPNVHILTEAYRMYGRNIPGFGANGGPGTAGEFGIVNYLNVQLNPANMISFRNEWYDDEKGQRFGYATHYSSHTLGMTHWVSQDIEVRPEIRYEHSYDVAAYDNGRKSNQTTALLDLILHF</sequence>
<feature type="chain" id="PRO_5046333138" description="Outer membrane beta-barrel protein" evidence="2">
    <location>
        <begin position="33"/>
        <end position="490"/>
    </location>
</feature>
<evidence type="ECO:0000256" key="1">
    <source>
        <dbReference type="SAM" id="MobiDB-lite"/>
    </source>
</evidence>
<accession>A0ABN1IIM2</accession>
<dbReference type="RefSeq" id="WP_343790253.1">
    <property type="nucleotide sequence ID" value="NZ_BAAAEU010000008.1"/>
</dbReference>
<dbReference type="InterPro" id="IPR011486">
    <property type="entry name" value="BBP2"/>
</dbReference>
<dbReference type="Proteomes" id="UP001501523">
    <property type="component" value="Unassembled WGS sequence"/>
</dbReference>
<keyword evidence="2" id="KW-0732">Signal</keyword>
<keyword evidence="4" id="KW-1185">Reference proteome</keyword>
<evidence type="ECO:0000313" key="3">
    <source>
        <dbReference type="EMBL" id="GAA0714727.1"/>
    </source>
</evidence>